<comment type="caution">
    <text evidence="2">The sequence shown here is derived from an EMBL/GenBank/DDBJ whole genome shotgun (WGS) entry which is preliminary data.</text>
</comment>
<dbReference type="Gene3D" id="2.40.50.140">
    <property type="entry name" value="Nucleic acid-binding proteins"/>
    <property type="match status" value="1"/>
</dbReference>
<name>A0A8H3IMZ5_9LECA</name>
<feature type="region of interest" description="Disordered" evidence="1">
    <location>
        <begin position="1"/>
        <end position="23"/>
    </location>
</feature>
<organism evidence="2 3">
    <name type="scientific">Alectoria fallacina</name>
    <dbReference type="NCBI Taxonomy" id="1903189"/>
    <lineage>
        <taxon>Eukaryota</taxon>
        <taxon>Fungi</taxon>
        <taxon>Dikarya</taxon>
        <taxon>Ascomycota</taxon>
        <taxon>Pezizomycotina</taxon>
        <taxon>Lecanoromycetes</taxon>
        <taxon>OSLEUM clade</taxon>
        <taxon>Lecanoromycetidae</taxon>
        <taxon>Lecanorales</taxon>
        <taxon>Lecanorineae</taxon>
        <taxon>Parmeliaceae</taxon>
        <taxon>Alectoria</taxon>
    </lineage>
</organism>
<keyword evidence="3" id="KW-1185">Reference proteome</keyword>
<dbReference type="AlphaFoldDB" id="A0A8H3IMZ5"/>
<dbReference type="Proteomes" id="UP000664203">
    <property type="component" value="Unassembled WGS sequence"/>
</dbReference>
<evidence type="ECO:0000313" key="2">
    <source>
        <dbReference type="EMBL" id="CAF9921170.1"/>
    </source>
</evidence>
<feature type="compositionally biased region" description="Basic and acidic residues" evidence="1">
    <location>
        <begin position="115"/>
        <end position="128"/>
    </location>
</feature>
<feature type="region of interest" description="Disordered" evidence="1">
    <location>
        <begin position="83"/>
        <end position="181"/>
    </location>
</feature>
<accession>A0A8H3IMZ5</accession>
<sequence length="181" mass="20786">MRTQAEDSTFLSGPDAFSNGVTATGRDIDLSGVDIGTVVKARGGVGSFREMKQMQLERISIIRTTNEEADDWAENTAFRKDVLSTPWIVSEEDEERARRKAEGLDRDKRKKRKRREAEEGKRAAAEKEKRKRERKRREREQGRRGDEAGISRTSGDAEHRRDRRRDVEKATRRPKSEVSGL</sequence>
<proteinExistence type="predicted"/>
<feature type="compositionally biased region" description="Basic and acidic residues" evidence="1">
    <location>
        <begin position="95"/>
        <end position="107"/>
    </location>
</feature>
<reference evidence="2" key="1">
    <citation type="submission" date="2021-03" db="EMBL/GenBank/DDBJ databases">
        <authorList>
            <person name="Tagirdzhanova G."/>
        </authorList>
    </citation>
    <scope>NUCLEOTIDE SEQUENCE</scope>
</reference>
<evidence type="ECO:0000313" key="3">
    <source>
        <dbReference type="Proteomes" id="UP000664203"/>
    </source>
</evidence>
<feature type="compositionally biased region" description="Basic and acidic residues" evidence="1">
    <location>
        <begin position="138"/>
        <end position="181"/>
    </location>
</feature>
<feature type="compositionally biased region" description="Polar residues" evidence="1">
    <location>
        <begin position="1"/>
        <end position="11"/>
    </location>
</feature>
<gene>
    <name evidence="2" type="ORF">ALECFALPRED_001726</name>
</gene>
<protein>
    <submittedName>
        <fullName evidence="2">Uncharacterized protein</fullName>
    </submittedName>
</protein>
<dbReference type="EMBL" id="CAJPDR010000143">
    <property type="protein sequence ID" value="CAF9921170.1"/>
    <property type="molecule type" value="Genomic_DNA"/>
</dbReference>
<dbReference type="OrthoDB" id="77828at2759"/>
<dbReference type="InterPro" id="IPR012340">
    <property type="entry name" value="NA-bd_OB-fold"/>
</dbReference>
<evidence type="ECO:0000256" key="1">
    <source>
        <dbReference type="SAM" id="MobiDB-lite"/>
    </source>
</evidence>